<dbReference type="Proteomes" id="UP000001077">
    <property type="component" value="Unassembled WGS sequence"/>
</dbReference>
<evidence type="ECO:0000256" key="6">
    <source>
        <dbReference type="ARBA" id="ARBA00023136"/>
    </source>
</evidence>
<organism evidence="8 9">
    <name type="scientific">Bartonella rattimassiliensis 15908</name>
    <dbReference type="NCBI Taxonomy" id="1094556"/>
    <lineage>
        <taxon>Bacteria</taxon>
        <taxon>Pseudomonadati</taxon>
        <taxon>Pseudomonadota</taxon>
        <taxon>Alphaproteobacteria</taxon>
        <taxon>Hyphomicrobiales</taxon>
        <taxon>Bartonellaceae</taxon>
        <taxon>Bartonella</taxon>
    </lineage>
</organism>
<comment type="caution">
    <text evidence="8">The sequence shown here is derived from an EMBL/GenBank/DDBJ whole genome shotgun (WGS) entry which is preliminary data.</text>
</comment>
<dbReference type="HOGENOM" id="CLU_1831197_0_0_5"/>
<dbReference type="EMBL" id="AILY01000040">
    <property type="protein sequence ID" value="EJF83637.1"/>
    <property type="molecule type" value="Genomic_DNA"/>
</dbReference>
<keyword evidence="9" id="KW-1185">Reference proteome</keyword>
<dbReference type="AlphaFoldDB" id="J1JGH2"/>
<keyword evidence="3" id="KW-1003">Cell membrane</keyword>
<evidence type="ECO:0000256" key="4">
    <source>
        <dbReference type="ARBA" id="ARBA00022692"/>
    </source>
</evidence>
<feature type="transmembrane region" description="Helical" evidence="7">
    <location>
        <begin position="54"/>
        <end position="76"/>
    </location>
</feature>
<comment type="subcellular location">
    <subcellularLocation>
        <location evidence="1">Cell membrane</location>
        <topology evidence="1">Multi-pass membrane protein</topology>
    </subcellularLocation>
</comment>
<feature type="transmembrane region" description="Helical" evidence="7">
    <location>
        <begin position="82"/>
        <end position="104"/>
    </location>
</feature>
<evidence type="ECO:0000313" key="9">
    <source>
        <dbReference type="Proteomes" id="UP000001077"/>
    </source>
</evidence>
<evidence type="ECO:0000256" key="5">
    <source>
        <dbReference type="ARBA" id="ARBA00022989"/>
    </source>
</evidence>
<evidence type="ECO:0000313" key="8">
    <source>
        <dbReference type="EMBL" id="EJF83637.1"/>
    </source>
</evidence>
<protein>
    <submittedName>
        <fullName evidence="8">Uncharacterized protein</fullName>
    </submittedName>
</protein>
<reference evidence="8 9" key="1">
    <citation type="submission" date="2012-03" db="EMBL/GenBank/DDBJ databases">
        <title>The Genome Sequence of Bartonella rattimassiliensis 15908.</title>
        <authorList>
            <consortium name="The Broad Institute Genome Sequencing Platform"/>
            <consortium name="The Broad Institute Genome Sequencing Center for Infectious Disease"/>
            <person name="Feldgarden M."/>
            <person name="Kirby J."/>
            <person name="Kosoy M."/>
            <person name="Birtles R."/>
            <person name="Probert W.S."/>
            <person name="Chiaraviglio L."/>
            <person name="Young S.K."/>
            <person name="Zeng Q."/>
            <person name="Gargeya S."/>
            <person name="Fitzgerald M."/>
            <person name="Haas B."/>
            <person name="Abouelleil A."/>
            <person name="Alvarado L."/>
            <person name="Arachchi H.M."/>
            <person name="Berlin A."/>
            <person name="Chapman S.B."/>
            <person name="Gearin G."/>
            <person name="Goldberg J."/>
            <person name="Griggs A."/>
            <person name="Gujja S."/>
            <person name="Hansen M."/>
            <person name="Heiman D."/>
            <person name="Howarth C."/>
            <person name="Larimer J."/>
            <person name="Lui A."/>
            <person name="MacDonald P.J.P."/>
            <person name="McCowen C."/>
            <person name="Montmayeur A."/>
            <person name="Murphy C."/>
            <person name="Neiman D."/>
            <person name="Pearson M."/>
            <person name="Priest M."/>
            <person name="Roberts A."/>
            <person name="Saif S."/>
            <person name="Shea T."/>
            <person name="Sisk P."/>
            <person name="Stolte C."/>
            <person name="Sykes S."/>
            <person name="Wortman J."/>
            <person name="Nusbaum C."/>
            <person name="Birren B."/>
        </authorList>
    </citation>
    <scope>NUCLEOTIDE SEQUENCE [LARGE SCALE GENOMIC DNA]</scope>
    <source>
        <strain evidence="8 9">15908</strain>
    </source>
</reference>
<keyword evidence="6 7" id="KW-0472">Membrane</keyword>
<gene>
    <name evidence="8" type="ORF">MCY_01221</name>
</gene>
<dbReference type="PATRIC" id="fig|1094556.3.peg.1545"/>
<feature type="transmembrane region" description="Helical" evidence="7">
    <location>
        <begin position="24"/>
        <end position="47"/>
    </location>
</feature>
<accession>J1JGH2</accession>
<dbReference type="InterPro" id="IPR018383">
    <property type="entry name" value="UPF0324_pro"/>
</dbReference>
<dbReference type="PANTHER" id="PTHR30106">
    <property type="entry name" value="INNER MEMBRANE PROTEIN YEIH-RELATED"/>
    <property type="match status" value="1"/>
</dbReference>
<feature type="transmembrane region" description="Helical" evidence="7">
    <location>
        <begin position="116"/>
        <end position="136"/>
    </location>
</feature>
<evidence type="ECO:0000256" key="1">
    <source>
        <dbReference type="ARBA" id="ARBA00004651"/>
    </source>
</evidence>
<dbReference type="PANTHER" id="PTHR30106:SF2">
    <property type="entry name" value="UPF0324 INNER MEMBRANE PROTEIN YEIH"/>
    <property type="match status" value="1"/>
</dbReference>
<keyword evidence="5 7" id="KW-1133">Transmembrane helix</keyword>
<dbReference type="GO" id="GO:0005886">
    <property type="term" value="C:plasma membrane"/>
    <property type="evidence" value="ECO:0007669"/>
    <property type="project" value="UniProtKB-SubCell"/>
</dbReference>
<name>J1JGH2_9HYPH</name>
<evidence type="ECO:0000256" key="7">
    <source>
        <dbReference type="SAM" id="Phobius"/>
    </source>
</evidence>
<evidence type="ECO:0000256" key="2">
    <source>
        <dbReference type="ARBA" id="ARBA00007977"/>
    </source>
</evidence>
<dbReference type="eggNOG" id="COG2855">
    <property type="taxonomic scope" value="Bacteria"/>
</dbReference>
<proteinExistence type="inferred from homology"/>
<dbReference type="Pfam" id="PF03601">
    <property type="entry name" value="Cons_hypoth698"/>
    <property type="match status" value="1"/>
</dbReference>
<comment type="similarity">
    <text evidence="2">Belongs to the UPF0324 family.</text>
</comment>
<evidence type="ECO:0000256" key="3">
    <source>
        <dbReference type="ARBA" id="ARBA00022475"/>
    </source>
</evidence>
<sequence length="140" mass="15170">MAILLGSIIHSCCPLPIYFQKGIVFYAKTIIEFDIVFLGASISVHAVFSTGWSLLANIVFVIFVTILISFFLGQVLGLSLHLAMLASCGNVICGNSAIVAVAPVIKAKHEEATASIAFPTLLEVIIIMFLTFIYFLSRDN</sequence>
<keyword evidence="4 7" id="KW-0812">Transmembrane</keyword>